<evidence type="ECO:0000313" key="1">
    <source>
        <dbReference type="EMBL" id="MBW73819.1"/>
    </source>
</evidence>
<protein>
    <submittedName>
        <fullName evidence="1">Putative secreted protein</fullName>
    </submittedName>
</protein>
<proteinExistence type="predicted"/>
<sequence length="79" mass="9102">MLFSSSQFFLAISIFAAHYAHSFFSLRKFGRKILDHGSRVLRGKVVLILPATLRARKWLVWELLSRQPLIFCHRAAATT</sequence>
<dbReference type="AlphaFoldDB" id="A0A2M4D8D5"/>
<accession>A0A2M4D8D5</accession>
<organism evidence="1">
    <name type="scientific">Anopheles darlingi</name>
    <name type="common">Mosquito</name>
    <dbReference type="NCBI Taxonomy" id="43151"/>
    <lineage>
        <taxon>Eukaryota</taxon>
        <taxon>Metazoa</taxon>
        <taxon>Ecdysozoa</taxon>
        <taxon>Arthropoda</taxon>
        <taxon>Hexapoda</taxon>
        <taxon>Insecta</taxon>
        <taxon>Pterygota</taxon>
        <taxon>Neoptera</taxon>
        <taxon>Endopterygota</taxon>
        <taxon>Diptera</taxon>
        <taxon>Nematocera</taxon>
        <taxon>Culicoidea</taxon>
        <taxon>Culicidae</taxon>
        <taxon>Anophelinae</taxon>
        <taxon>Anopheles</taxon>
    </lineage>
</organism>
<dbReference type="EMBL" id="GGFL01009641">
    <property type="protein sequence ID" value="MBW73819.1"/>
    <property type="molecule type" value="Transcribed_RNA"/>
</dbReference>
<reference evidence="1" key="1">
    <citation type="submission" date="2018-01" db="EMBL/GenBank/DDBJ databases">
        <title>An insight into the sialome of Amazonian anophelines.</title>
        <authorList>
            <person name="Ribeiro J.M."/>
            <person name="Scarpassa V."/>
            <person name="Calvo E."/>
        </authorList>
    </citation>
    <scope>NUCLEOTIDE SEQUENCE</scope>
</reference>
<name>A0A2M4D8D5_ANODA</name>